<proteinExistence type="predicted"/>
<reference evidence="1" key="1">
    <citation type="submission" date="2018-02" db="EMBL/GenBank/DDBJ databases">
        <title>Rhizophora mucronata_Transcriptome.</title>
        <authorList>
            <person name="Meera S.P."/>
            <person name="Sreeshan A."/>
            <person name="Augustine A."/>
        </authorList>
    </citation>
    <scope>NUCLEOTIDE SEQUENCE</scope>
    <source>
        <tissue evidence="1">Leaf</tissue>
    </source>
</reference>
<evidence type="ECO:0000313" key="1">
    <source>
        <dbReference type="EMBL" id="MBX01972.1"/>
    </source>
</evidence>
<accession>A0A2P2K8E4</accession>
<protein>
    <submittedName>
        <fullName evidence="1">Uncharacterized protein</fullName>
    </submittedName>
</protein>
<sequence length="30" mass="3248">MLIQFAANLCNIVDNPLFYSESTTASTLVA</sequence>
<dbReference type="AlphaFoldDB" id="A0A2P2K8E4"/>
<name>A0A2P2K8E4_RHIMU</name>
<organism evidence="1">
    <name type="scientific">Rhizophora mucronata</name>
    <name type="common">Asiatic mangrove</name>
    <dbReference type="NCBI Taxonomy" id="61149"/>
    <lineage>
        <taxon>Eukaryota</taxon>
        <taxon>Viridiplantae</taxon>
        <taxon>Streptophyta</taxon>
        <taxon>Embryophyta</taxon>
        <taxon>Tracheophyta</taxon>
        <taxon>Spermatophyta</taxon>
        <taxon>Magnoliopsida</taxon>
        <taxon>eudicotyledons</taxon>
        <taxon>Gunneridae</taxon>
        <taxon>Pentapetalae</taxon>
        <taxon>rosids</taxon>
        <taxon>fabids</taxon>
        <taxon>Malpighiales</taxon>
        <taxon>Rhizophoraceae</taxon>
        <taxon>Rhizophora</taxon>
    </lineage>
</organism>
<dbReference type="EMBL" id="GGEC01021488">
    <property type="protein sequence ID" value="MBX01972.1"/>
    <property type="molecule type" value="Transcribed_RNA"/>
</dbReference>